<dbReference type="EMBL" id="UYJE01003881">
    <property type="protein sequence ID" value="VDI23111.1"/>
    <property type="molecule type" value="Genomic_DNA"/>
</dbReference>
<evidence type="ECO:0000256" key="1">
    <source>
        <dbReference type="SAM" id="MobiDB-lite"/>
    </source>
</evidence>
<organism evidence="2 3">
    <name type="scientific">Mytilus galloprovincialis</name>
    <name type="common">Mediterranean mussel</name>
    <dbReference type="NCBI Taxonomy" id="29158"/>
    <lineage>
        <taxon>Eukaryota</taxon>
        <taxon>Metazoa</taxon>
        <taxon>Spiralia</taxon>
        <taxon>Lophotrochozoa</taxon>
        <taxon>Mollusca</taxon>
        <taxon>Bivalvia</taxon>
        <taxon>Autobranchia</taxon>
        <taxon>Pteriomorphia</taxon>
        <taxon>Mytilida</taxon>
        <taxon>Mytiloidea</taxon>
        <taxon>Mytilidae</taxon>
        <taxon>Mytilinae</taxon>
        <taxon>Mytilus</taxon>
    </lineage>
</organism>
<dbReference type="OrthoDB" id="10301588at2759"/>
<gene>
    <name evidence="2" type="ORF">MGAL_10B018830</name>
</gene>
<evidence type="ECO:0000313" key="3">
    <source>
        <dbReference type="Proteomes" id="UP000596742"/>
    </source>
</evidence>
<protein>
    <submittedName>
        <fullName evidence="2">Uncharacterized protein</fullName>
    </submittedName>
</protein>
<dbReference type="AlphaFoldDB" id="A0A8B6DSI2"/>
<evidence type="ECO:0000313" key="2">
    <source>
        <dbReference type="EMBL" id="VDI23111.1"/>
    </source>
</evidence>
<accession>A0A8B6DSI2</accession>
<proteinExistence type="predicted"/>
<feature type="compositionally biased region" description="Polar residues" evidence="1">
    <location>
        <begin position="239"/>
        <end position="255"/>
    </location>
</feature>
<sequence length="302" mass="34020">MFCDFLTIWVDELSTDERAHIKRLRDAVNQLQRGFDGMKRTVNRNTQCSDVAARNAPSITDVTKVVPLAEIPALKILQNAENNDYRISSTDLQFLNSYFIAKHCPGNAQRVSMLNNMQLSEFYTAIETTKVLRDMTDGHGKVLTDDEGNVKQETNYILYVICVAEHKTKESYIDNLTISEDQVADQNYRGLNTDKTVDAYQYMARMRVFNAAYPTKKNLTANPLTEISPSKRVRLTPKRSISPTRPTPTSQSLTSSVSTEDVLLIQLQTSTSTQVSPSSVKAQIKYWHPIQKGPPIAQITGH</sequence>
<keyword evidence="3" id="KW-1185">Reference proteome</keyword>
<name>A0A8B6DSI2_MYTGA</name>
<feature type="region of interest" description="Disordered" evidence="1">
    <location>
        <begin position="221"/>
        <end position="255"/>
    </location>
</feature>
<dbReference type="Proteomes" id="UP000596742">
    <property type="component" value="Unassembled WGS sequence"/>
</dbReference>
<comment type="caution">
    <text evidence="2">The sequence shown here is derived from an EMBL/GenBank/DDBJ whole genome shotgun (WGS) entry which is preliminary data.</text>
</comment>
<reference evidence="2" key="1">
    <citation type="submission" date="2018-11" db="EMBL/GenBank/DDBJ databases">
        <authorList>
            <person name="Alioto T."/>
            <person name="Alioto T."/>
        </authorList>
    </citation>
    <scope>NUCLEOTIDE SEQUENCE</scope>
</reference>